<keyword evidence="10" id="KW-1208">Phospholipid metabolism</keyword>
<dbReference type="GO" id="GO:0046474">
    <property type="term" value="P:glycerophospholipid biosynthetic process"/>
    <property type="evidence" value="ECO:0007669"/>
    <property type="project" value="TreeGrafter"/>
</dbReference>
<evidence type="ECO:0000256" key="1">
    <source>
        <dbReference type="ARBA" id="ARBA00004141"/>
    </source>
</evidence>
<feature type="transmembrane region" description="Helical" evidence="12">
    <location>
        <begin position="241"/>
        <end position="263"/>
    </location>
</feature>
<evidence type="ECO:0000256" key="5">
    <source>
        <dbReference type="ARBA" id="ARBA00022692"/>
    </source>
</evidence>
<dbReference type="InterPro" id="IPR043130">
    <property type="entry name" value="CDP-OH_PTrfase_TM_dom"/>
</dbReference>
<evidence type="ECO:0000256" key="10">
    <source>
        <dbReference type="ARBA" id="ARBA00023264"/>
    </source>
</evidence>
<keyword evidence="6 12" id="KW-1133">Transmembrane helix</keyword>
<evidence type="ECO:0008006" key="15">
    <source>
        <dbReference type="Google" id="ProtNLM"/>
    </source>
</evidence>
<feature type="transmembrane region" description="Helical" evidence="12">
    <location>
        <begin position="146"/>
        <end position="167"/>
    </location>
</feature>
<evidence type="ECO:0000256" key="9">
    <source>
        <dbReference type="ARBA" id="ARBA00023209"/>
    </source>
</evidence>
<sequence length="268" mass="29808">MCDNTLARDSTCAGSMAMRSAGPARGESYLPDPVDVGYTWAVTANQSITDLPIRLRDIWLPPNLISVSRILITPLVGYFLARNDSRATAVCVALLALIGTTDFLDGYVARRLNLRSGLGLVLDPLADKLFAAVLLVELVLFRNFPIWLAIMIVGRDLLIVIAGMLVIRHWNIRTPSYIVGQYAFFSVILLLGFYVIRFNFGIELITPISVALMVLSLISYGRRFARILRNQPVTPPTDRPVYKILRVTLTVVILAICVTMLIVEKWLS</sequence>
<dbReference type="EMBL" id="PQAP01000212">
    <property type="protein sequence ID" value="PWB68173.1"/>
    <property type="molecule type" value="Genomic_DNA"/>
</dbReference>
<comment type="caution">
    <text evidence="13">The sequence shown here is derived from an EMBL/GenBank/DDBJ whole genome shotgun (WGS) entry which is preliminary data.</text>
</comment>
<name>A0A855WU97_9BACT</name>
<gene>
    <name evidence="13" type="ORF">C3F09_12190</name>
</gene>
<dbReference type="GO" id="GO:0016780">
    <property type="term" value="F:phosphotransferase activity, for other substituted phosphate groups"/>
    <property type="evidence" value="ECO:0007669"/>
    <property type="project" value="InterPro"/>
</dbReference>
<dbReference type="GO" id="GO:0016020">
    <property type="term" value="C:membrane"/>
    <property type="evidence" value="ECO:0007669"/>
    <property type="project" value="UniProtKB-SubCell"/>
</dbReference>
<dbReference type="PANTHER" id="PTHR14269:SF11">
    <property type="entry name" value="CDP-DIACYLGLYCEROL--GLYCEROL-3-PHOSPHATE 3-PHOSPHATIDYLTRANSFERASE"/>
    <property type="match status" value="1"/>
</dbReference>
<reference evidence="13 14" key="1">
    <citation type="journal article" date="2018" name="ISME J.">
        <title>A methanotrophic archaeon couples anaerobic oxidation of methane to Fe(III) reduction.</title>
        <authorList>
            <person name="Cai C."/>
            <person name="Leu A.O."/>
            <person name="Xie G.J."/>
            <person name="Guo J."/>
            <person name="Feng Y."/>
            <person name="Zhao J.X."/>
            <person name="Tyson G.W."/>
            <person name="Yuan Z."/>
            <person name="Hu S."/>
        </authorList>
    </citation>
    <scope>NUCLEOTIDE SEQUENCE [LARGE SCALE GENOMIC DNA]</scope>
    <source>
        <strain evidence="13">FeB_12</strain>
    </source>
</reference>
<evidence type="ECO:0000313" key="14">
    <source>
        <dbReference type="Proteomes" id="UP000250918"/>
    </source>
</evidence>
<evidence type="ECO:0000256" key="6">
    <source>
        <dbReference type="ARBA" id="ARBA00022989"/>
    </source>
</evidence>
<dbReference type="AlphaFoldDB" id="A0A855WU97"/>
<evidence type="ECO:0000256" key="3">
    <source>
        <dbReference type="ARBA" id="ARBA00022516"/>
    </source>
</evidence>
<dbReference type="PANTHER" id="PTHR14269">
    <property type="entry name" value="CDP-DIACYLGLYCEROL--GLYCEROL-3-PHOSPHATE 3-PHOSPHATIDYLTRANSFERASE-RELATED"/>
    <property type="match status" value="1"/>
</dbReference>
<evidence type="ECO:0000256" key="2">
    <source>
        <dbReference type="ARBA" id="ARBA00010441"/>
    </source>
</evidence>
<keyword evidence="4 11" id="KW-0808">Transferase</keyword>
<evidence type="ECO:0000313" key="13">
    <source>
        <dbReference type="EMBL" id="PWB68173.1"/>
    </source>
</evidence>
<dbReference type="Pfam" id="PF01066">
    <property type="entry name" value="CDP-OH_P_transf"/>
    <property type="match status" value="1"/>
</dbReference>
<dbReference type="Proteomes" id="UP000250918">
    <property type="component" value="Unassembled WGS sequence"/>
</dbReference>
<comment type="similarity">
    <text evidence="2 11">Belongs to the CDP-alcohol phosphatidyltransferase class-I family.</text>
</comment>
<dbReference type="InterPro" id="IPR048254">
    <property type="entry name" value="CDP_ALCOHOL_P_TRANSF_CS"/>
</dbReference>
<dbReference type="InterPro" id="IPR050324">
    <property type="entry name" value="CDP-alcohol_PTase-I"/>
</dbReference>
<dbReference type="InterPro" id="IPR000462">
    <property type="entry name" value="CDP-OH_P_trans"/>
</dbReference>
<feature type="transmembrane region" description="Helical" evidence="12">
    <location>
        <begin position="87"/>
        <end position="108"/>
    </location>
</feature>
<keyword evidence="5 12" id="KW-0812">Transmembrane</keyword>
<evidence type="ECO:0000256" key="11">
    <source>
        <dbReference type="RuleBase" id="RU003750"/>
    </source>
</evidence>
<dbReference type="PROSITE" id="PS00379">
    <property type="entry name" value="CDP_ALCOHOL_P_TRANSF"/>
    <property type="match status" value="1"/>
</dbReference>
<evidence type="ECO:0000256" key="12">
    <source>
        <dbReference type="SAM" id="Phobius"/>
    </source>
</evidence>
<organism evidence="13 14">
    <name type="scientific">candidate division GN15 bacterium</name>
    <dbReference type="NCBI Taxonomy" id="2072418"/>
    <lineage>
        <taxon>Bacteria</taxon>
        <taxon>candidate division GN15</taxon>
    </lineage>
</organism>
<accession>A0A855WU97</accession>
<feature type="transmembrane region" description="Helical" evidence="12">
    <location>
        <begin position="179"/>
        <end position="196"/>
    </location>
</feature>
<feature type="transmembrane region" description="Helical" evidence="12">
    <location>
        <begin position="202"/>
        <end position="220"/>
    </location>
</feature>
<feature type="transmembrane region" description="Helical" evidence="12">
    <location>
        <begin position="64"/>
        <end position="81"/>
    </location>
</feature>
<evidence type="ECO:0000256" key="7">
    <source>
        <dbReference type="ARBA" id="ARBA00023098"/>
    </source>
</evidence>
<dbReference type="Gene3D" id="1.20.120.1760">
    <property type="match status" value="1"/>
</dbReference>
<proteinExistence type="inferred from homology"/>
<comment type="subcellular location">
    <subcellularLocation>
        <location evidence="1">Membrane</location>
        <topology evidence="1">Multi-pass membrane protein</topology>
    </subcellularLocation>
</comment>
<keyword evidence="9" id="KW-0594">Phospholipid biosynthesis</keyword>
<keyword evidence="3" id="KW-0444">Lipid biosynthesis</keyword>
<evidence type="ECO:0000256" key="8">
    <source>
        <dbReference type="ARBA" id="ARBA00023136"/>
    </source>
</evidence>
<evidence type="ECO:0000256" key="4">
    <source>
        <dbReference type="ARBA" id="ARBA00022679"/>
    </source>
</evidence>
<protein>
    <recommendedName>
        <fullName evidence="15">CDP-alcohol phosphatidyltransferase family protein</fullName>
    </recommendedName>
</protein>
<keyword evidence="8 12" id="KW-0472">Membrane</keyword>
<keyword evidence="7" id="KW-0443">Lipid metabolism</keyword>